<evidence type="ECO:0008006" key="3">
    <source>
        <dbReference type="Google" id="ProtNLM"/>
    </source>
</evidence>
<dbReference type="InterPro" id="IPR036515">
    <property type="entry name" value="Transposase_17_sf"/>
</dbReference>
<dbReference type="EMBL" id="MFGA01000014">
    <property type="protein sequence ID" value="OGF21128.1"/>
    <property type="molecule type" value="Genomic_DNA"/>
</dbReference>
<comment type="caution">
    <text evidence="1">The sequence shown here is derived from an EMBL/GenBank/DDBJ whole genome shotgun (WGS) entry which is preliminary data.</text>
</comment>
<dbReference type="Gene3D" id="3.30.70.1290">
    <property type="entry name" value="Transposase IS200-like"/>
    <property type="match status" value="1"/>
</dbReference>
<dbReference type="Proteomes" id="UP000177407">
    <property type="component" value="Unassembled WGS sequence"/>
</dbReference>
<accession>A0A1F5S344</accession>
<dbReference type="AlphaFoldDB" id="A0A1F5S344"/>
<organism evidence="1 2">
    <name type="scientific">Candidatus Falkowbacteria bacterium RIFOXYA2_FULL_38_12</name>
    <dbReference type="NCBI Taxonomy" id="1797993"/>
    <lineage>
        <taxon>Bacteria</taxon>
        <taxon>Candidatus Falkowiibacteriota</taxon>
    </lineage>
</organism>
<dbReference type="SUPFAM" id="SSF143422">
    <property type="entry name" value="Transposase IS200-like"/>
    <property type="match status" value="1"/>
</dbReference>
<dbReference type="GO" id="GO:0006313">
    <property type="term" value="P:DNA transposition"/>
    <property type="evidence" value="ECO:0007669"/>
    <property type="project" value="InterPro"/>
</dbReference>
<gene>
    <name evidence="1" type="ORF">A2257_01670</name>
</gene>
<dbReference type="GO" id="GO:0003677">
    <property type="term" value="F:DNA binding"/>
    <property type="evidence" value="ECO:0007669"/>
    <property type="project" value="InterPro"/>
</dbReference>
<protein>
    <recommendedName>
        <fullName evidence="3">Transposase IS200-like domain-containing protein</fullName>
    </recommendedName>
</protein>
<reference evidence="1 2" key="1">
    <citation type="journal article" date="2016" name="Nat. Commun.">
        <title>Thousands of microbial genomes shed light on interconnected biogeochemical processes in an aquifer system.</title>
        <authorList>
            <person name="Anantharaman K."/>
            <person name="Brown C.T."/>
            <person name="Hug L.A."/>
            <person name="Sharon I."/>
            <person name="Castelle C.J."/>
            <person name="Probst A.J."/>
            <person name="Thomas B.C."/>
            <person name="Singh A."/>
            <person name="Wilkins M.J."/>
            <person name="Karaoz U."/>
            <person name="Brodie E.L."/>
            <person name="Williams K.H."/>
            <person name="Hubbard S.S."/>
            <person name="Banfield J.F."/>
        </authorList>
    </citation>
    <scope>NUCLEOTIDE SEQUENCE [LARGE SCALE GENOMIC DNA]</scope>
</reference>
<proteinExistence type="predicted"/>
<evidence type="ECO:0000313" key="1">
    <source>
        <dbReference type="EMBL" id="OGF21128.1"/>
    </source>
</evidence>
<dbReference type="GO" id="GO:0004803">
    <property type="term" value="F:transposase activity"/>
    <property type="evidence" value="ECO:0007669"/>
    <property type="project" value="InterPro"/>
</dbReference>
<name>A0A1F5S344_9BACT</name>
<evidence type="ECO:0000313" key="2">
    <source>
        <dbReference type="Proteomes" id="UP000177407"/>
    </source>
</evidence>
<sequence>MQKVGTGYSYYFNTKYNRRGALFHGSFKPVLIKDNPQFLHISRYIHLNVLDLSDPSWREGKIYNWDLAKKNMEDYSWSSYPIFMGQKRSDFCHPERLLEIFKSHADYENFMREWSERELAITDDLE</sequence>